<dbReference type="Ensembl" id="ENSLACT00000008236.1">
    <property type="protein sequence ID" value="ENSLACP00000008170.1"/>
    <property type="gene ID" value="ENSLACG00000007233.1"/>
</dbReference>
<dbReference type="InterPro" id="IPR012337">
    <property type="entry name" value="RNaseH-like_sf"/>
</dbReference>
<reference evidence="3" key="3">
    <citation type="submission" date="2025-09" db="UniProtKB">
        <authorList>
            <consortium name="Ensembl"/>
        </authorList>
    </citation>
    <scope>IDENTIFICATION</scope>
</reference>
<evidence type="ECO:0008006" key="5">
    <source>
        <dbReference type="Google" id="ProtNLM"/>
    </source>
</evidence>
<dbReference type="InterPro" id="IPR052958">
    <property type="entry name" value="IFN-induced_PKR_regulator"/>
</dbReference>
<name>H3AEU9_LATCH</name>
<evidence type="ECO:0000259" key="1">
    <source>
        <dbReference type="Pfam" id="PF05699"/>
    </source>
</evidence>
<feature type="domain" description="HAT C-terminal dimerisation" evidence="1">
    <location>
        <begin position="591"/>
        <end position="662"/>
    </location>
</feature>
<dbReference type="HOGENOM" id="CLU_006175_4_1_1"/>
<dbReference type="InParanoid" id="H3AEU9"/>
<proteinExistence type="predicted"/>
<dbReference type="InterPro" id="IPR008906">
    <property type="entry name" value="HATC_C_dom"/>
</dbReference>
<evidence type="ECO:0000313" key="4">
    <source>
        <dbReference type="Proteomes" id="UP000008672"/>
    </source>
</evidence>
<sequence length="684" mass="78677">FKFPVRQETNKSGQVVHNRKFNLSWLKDCLWLVYSKELAGGFCVHCFLFAVNSSMKNCQFGVLVQQPFVDFKDAKGKDGVLPNHEKTDYHKNVIIASSNLTIDSTFQQSNQAILDRNKQALSSLVKCVLFCGKQGISLRGHQDDATVDPTSNRGNFKALTECDLNLQEFRKHAPKNTTCTSKTFQNDVIEVVGENIQEKIASNINDSSPYCGIIADEVTDTVSNQEVLSLCLRYVRHDENEKSYIEEDFFAFNNLECTNSETVAKTILDVIKKSGLDATKIQDQLYDTTALMSSSLNGTQTKICKVVPNAIYSPCNSHKLNLAIQSACKQSVINQVFLFFNNSPKQQRFLEKVIEKQRSNHGSNLKRTKLISFCKTRWTEWEEAVENFCDMIEEVIFSVLQIISWPHLYRNNEDFCSLTEGWQWNGKTKLDAHIRVFSHCLTVKLQKRDIDIHSAYKQTSSVIIVVVSIREDIDNVFKDWYSEISSLANKLHVTLQIPRLAGQQKQRSNQPANSTEEYYKFAIVIPFVDYMLSELRIQFSREDCSPIKGILSLIPEIMVKVSNIDEVVEKLKCYESDVPHWTRTWKQRNQLPTSFCDSLEACDKDLFPNLYVLFQIGCVLPVTSCESERSHSAYRRVKTYLRNTMSEERMTNLTLMHVHYDMNIYVDQVVDKFIRKHPHRLFSS</sequence>
<keyword evidence="4" id="KW-1185">Reference proteome</keyword>
<dbReference type="GO" id="GO:0046983">
    <property type="term" value="F:protein dimerization activity"/>
    <property type="evidence" value="ECO:0007669"/>
    <property type="project" value="InterPro"/>
</dbReference>
<dbReference type="AlphaFoldDB" id="H3AEU9"/>
<dbReference type="EMBL" id="AFYH01230222">
    <property type="status" value="NOT_ANNOTATED_CDS"/>
    <property type="molecule type" value="Genomic_DNA"/>
</dbReference>
<dbReference type="PANTHER" id="PTHR46289">
    <property type="entry name" value="52 KDA REPRESSOR OF THE INHIBITOR OF THE PROTEIN KINASE-LIKE PROTEIN-RELATED"/>
    <property type="match status" value="1"/>
</dbReference>
<dbReference type="Proteomes" id="UP000008672">
    <property type="component" value="Unassembled WGS sequence"/>
</dbReference>
<accession>H3AEU9</accession>
<dbReference type="Pfam" id="PF05699">
    <property type="entry name" value="Dimer_Tnp_hAT"/>
    <property type="match status" value="1"/>
</dbReference>
<dbReference type="eggNOG" id="ENOG502QQVP">
    <property type="taxonomic scope" value="Eukaryota"/>
</dbReference>
<dbReference type="InterPro" id="IPR025398">
    <property type="entry name" value="DUF4371"/>
</dbReference>
<dbReference type="OMA" id="CHEWFED"/>
<feature type="domain" description="DUF4371" evidence="2">
    <location>
        <begin position="132"/>
        <end position="298"/>
    </location>
</feature>
<evidence type="ECO:0000259" key="2">
    <source>
        <dbReference type="Pfam" id="PF14291"/>
    </source>
</evidence>
<organism evidence="3 4">
    <name type="scientific">Latimeria chalumnae</name>
    <name type="common">Coelacanth</name>
    <dbReference type="NCBI Taxonomy" id="7897"/>
    <lineage>
        <taxon>Eukaryota</taxon>
        <taxon>Metazoa</taxon>
        <taxon>Chordata</taxon>
        <taxon>Craniata</taxon>
        <taxon>Vertebrata</taxon>
        <taxon>Euteleostomi</taxon>
        <taxon>Coelacanthiformes</taxon>
        <taxon>Coelacanthidae</taxon>
        <taxon>Latimeria</taxon>
    </lineage>
</organism>
<dbReference type="STRING" id="7897.ENSLACP00000008170"/>
<dbReference type="PANTHER" id="PTHR46289:SF14">
    <property type="entry name" value="DUF4371 DOMAIN-CONTAINING PROTEIN"/>
    <property type="match status" value="1"/>
</dbReference>
<reference evidence="4" key="1">
    <citation type="submission" date="2011-08" db="EMBL/GenBank/DDBJ databases">
        <title>The draft genome of Latimeria chalumnae.</title>
        <authorList>
            <person name="Di Palma F."/>
            <person name="Alfoldi J."/>
            <person name="Johnson J."/>
            <person name="Berlin A."/>
            <person name="Gnerre S."/>
            <person name="Jaffe D."/>
            <person name="MacCallum I."/>
            <person name="Young S."/>
            <person name="Walker B.J."/>
            <person name="Lander E."/>
            <person name="Lindblad-Toh K."/>
        </authorList>
    </citation>
    <scope>NUCLEOTIDE SEQUENCE [LARGE SCALE GENOMIC DNA]</scope>
    <source>
        <strain evidence="4">Wild caught</strain>
    </source>
</reference>
<reference evidence="3" key="2">
    <citation type="submission" date="2025-08" db="UniProtKB">
        <authorList>
            <consortium name="Ensembl"/>
        </authorList>
    </citation>
    <scope>IDENTIFICATION</scope>
</reference>
<evidence type="ECO:0000313" key="3">
    <source>
        <dbReference type="Ensembl" id="ENSLACP00000008170.1"/>
    </source>
</evidence>
<dbReference type="Pfam" id="PF14291">
    <property type="entry name" value="DUF4371"/>
    <property type="match status" value="1"/>
</dbReference>
<protein>
    <recommendedName>
        <fullName evidence="5">DUF4371 domain-containing protein</fullName>
    </recommendedName>
</protein>
<dbReference type="GeneTree" id="ENSGT00940000166390"/>
<dbReference type="SUPFAM" id="SSF53098">
    <property type="entry name" value="Ribonuclease H-like"/>
    <property type="match status" value="1"/>
</dbReference>